<dbReference type="AlphaFoldDB" id="A0A9W9LT47"/>
<accession>A0A9W9LT47</accession>
<dbReference type="OrthoDB" id="1470350at2759"/>
<dbReference type="GO" id="GO:0005506">
    <property type="term" value="F:iron ion binding"/>
    <property type="evidence" value="ECO:0007669"/>
    <property type="project" value="InterPro"/>
</dbReference>
<comment type="caution">
    <text evidence="1">The sequence shown here is derived from an EMBL/GenBank/DDBJ whole genome shotgun (WGS) entry which is preliminary data.</text>
</comment>
<protein>
    <recommendedName>
        <fullName evidence="3">Cytochrome P450</fullName>
    </recommendedName>
</protein>
<dbReference type="RefSeq" id="XP_056546693.1">
    <property type="nucleotide sequence ID" value="XM_056683087.1"/>
</dbReference>
<proteinExistence type="predicted"/>
<evidence type="ECO:0000313" key="2">
    <source>
        <dbReference type="Proteomes" id="UP001149163"/>
    </source>
</evidence>
<name>A0A9W9LT47_9EURO</name>
<dbReference type="InterPro" id="IPR036396">
    <property type="entry name" value="Cyt_P450_sf"/>
</dbReference>
<dbReference type="Proteomes" id="UP001149163">
    <property type="component" value="Unassembled WGS sequence"/>
</dbReference>
<evidence type="ECO:0008006" key="3">
    <source>
        <dbReference type="Google" id="ProtNLM"/>
    </source>
</evidence>
<dbReference type="GO" id="GO:0016705">
    <property type="term" value="F:oxidoreductase activity, acting on paired donors, with incorporation or reduction of molecular oxygen"/>
    <property type="evidence" value="ECO:0007669"/>
    <property type="project" value="InterPro"/>
</dbReference>
<dbReference type="SUPFAM" id="SSF48264">
    <property type="entry name" value="Cytochrome P450"/>
    <property type="match status" value="1"/>
</dbReference>
<dbReference type="GO" id="GO:0004497">
    <property type="term" value="F:monooxygenase activity"/>
    <property type="evidence" value="ECO:0007669"/>
    <property type="project" value="InterPro"/>
</dbReference>
<reference evidence="1" key="2">
    <citation type="journal article" date="2023" name="IMA Fungus">
        <title>Comparative genomic study of the Penicillium genus elucidates a diverse pangenome and 15 lateral gene transfer events.</title>
        <authorList>
            <person name="Petersen C."/>
            <person name="Sorensen T."/>
            <person name="Nielsen M.R."/>
            <person name="Sondergaard T.E."/>
            <person name="Sorensen J.L."/>
            <person name="Fitzpatrick D.A."/>
            <person name="Frisvad J.C."/>
            <person name="Nielsen K.L."/>
        </authorList>
    </citation>
    <scope>NUCLEOTIDE SEQUENCE</scope>
    <source>
        <strain evidence="1">IBT 26290</strain>
    </source>
</reference>
<dbReference type="GO" id="GO:0020037">
    <property type="term" value="F:heme binding"/>
    <property type="evidence" value="ECO:0007669"/>
    <property type="project" value="InterPro"/>
</dbReference>
<reference evidence="1" key="1">
    <citation type="submission" date="2022-11" db="EMBL/GenBank/DDBJ databases">
        <authorList>
            <person name="Petersen C."/>
        </authorList>
    </citation>
    <scope>NUCLEOTIDE SEQUENCE</scope>
    <source>
        <strain evidence="1">IBT 26290</strain>
    </source>
</reference>
<gene>
    <name evidence="1" type="ORF">N7482_000962</name>
</gene>
<dbReference type="GeneID" id="81422263"/>
<sequence>MSLVDTLGERIAEREEQKINIFDDFDYTTSAITGKLSANFKNLDQSDDYPFWHFLRNALRMSVIAQFIPRDLSLSGLGPPRRTLIPHSQGPAGCRRIRTEACPRASLGSDLEHRRCKTRATRDSHELLGEAFTLVYRRRRSGRLGADGSNVDGRQGSIYQALTEQLRATFARYEETDFKAAVALVLWVGSVLNEPMRLNPVLPGPMWCRTDQPILLGGYALPEDTEMGVM</sequence>
<evidence type="ECO:0000313" key="1">
    <source>
        <dbReference type="EMBL" id="KAJ5175085.1"/>
    </source>
</evidence>
<organism evidence="1 2">
    <name type="scientific">Penicillium canariense</name>
    <dbReference type="NCBI Taxonomy" id="189055"/>
    <lineage>
        <taxon>Eukaryota</taxon>
        <taxon>Fungi</taxon>
        <taxon>Dikarya</taxon>
        <taxon>Ascomycota</taxon>
        <taxon>Pezizomycotina</taxon>
        <taxon>Eurotiomycetes</taxon>
        <taxon>Eurotiomycetidae</taxon>
        <taxon>Eurotiales</taxon>
        <taxon>Aspergillaceae</taxon>
        <taxon>Penicillium</taxon>
    </lineage>
</organism>
<keyword evidence="2" id="KW-1185">Reference proteome</keyword>
<dbReference type="EMBL" id="JAPQKN010000001">
    <property type="protein sequence ID" value="KAJ5175085.1"/>
    <property type="molecule type" value="Genomic_DNA"/>
</dbReference>